<dbReference type="Gene3D" id="2.30.33.40">
    <property type="entry name" value="GroES chaperonin"/>
    <property type="match status" value="1"/>
</dbReference>
<reference evidence="2" key="1">
    <citation type="journal article" date="2014" name="Front. Microbiol.">
        <title>High frequency of phylogenetically diverse reductive dehalogenase-homologous genes in deep subseafloor sedimentary metagenomes.</title>
        <authorList>
            <person name="Kawai M."/>
            <person name="Futagami T."/>
            <person name="Toyoda A."/>
            <person name="Takaki Y."/>
            <person name="Nishi S."/>
            <person name="Hori S."/>
            <person name="Arai W."/>
            <person name="Tsubouchi T."/>
            <person name="Morono Y."/>
            <person name="Uchiyama I."/>
            <person name="Ito T."/>
            <person name="Fujiyama A."/>
            <person name="Inagaki F."/>
            <person name="Takami H."/>
        </authorList>
    </citation>
    <scope>NUCLEOTIDE SEQUENCE</scope>
    <source>
        <strain evidence="2">Expedition CK06-06</strain>
    </source>
</reference>
<dbReference type="SUPFAM" id="SSF50129">
    <property type="entry name" value="GroES-like"/>
    <property type="match status" value="1"/>
</dbReference>
<name>X0TPB4_9ZZZZ</name>
<dbReference type="GO" id="GO:0044183">
    <property type="term" value="F:protein folding chaperone"/>
    <property type="evidence" value="ECO:0007669"/>
    <property type="project" value="InterPro"/>
</dbReference>
<dbReference type="InterPro" id="IPR020818">
    <property type="entry name" value="Chaperonin_GroES"/>
</dbReference>
<comment type="caution">
    <text evidence="2">The sequence shown here is derived from an EMBL/GenBank/DDBJ whole genome shotgun (WGS) entry which is preliminary data.</text>
</comment>
<sequence length="66" mass="7818">SDEEEPWRSMTHKERYMPMQAEPGDHAFFLKKHAIEIKYEDDDYLIVPQSAILVLLREESEGKNPQ</sequence>
<evidence type="ECO:0000256" key="1">
    <source>
        <dbReference type="ARBA" id="ARBA00023186"/>
    </source>
</evidence>
<dbReference type="CDD" id="cd00320">
    <property type="entry name" value="cpn10"/>
    <property type="match status" value="1"/>
</dbReference>
<keyword evidence="1" id="KW-0143">Chaperone</keyword>
<dbReference type="InterPro" id="IPR037124">
    <property type="entry name" value="Chaperonin_GroES_sf"/>
</dbReference>
<dbReference type="InterPro" id="IPR011032">
    <property type="entry name" value="GroES-like_sf"/>
</dbReference>
<protein>
    <recommendedName>
        <fullName evidence="3">Co-chaperone GroES</fullName>
    </recommendedName>
</protein>
<feature type="non-terminal residue" evidence="2">
    <location>
        <position position="1"/>
    </location>
</feature>
<dbReference type="Pfam" id="PF00166">
    <property type="entry name" value="Cpn10"/>
    <property type="match status" value="1"/>
</dbReference>
<gene>
    <name evidence="2" type="ORF">S01H1_21472</name>
</gene>
<organism evidence="2">
    <name type="scientific">marine sediment metagenome</name>
    <dbReference type="NCBI Taxonomy" id="412755"/>
    <lineage>
        <taxon>unclassified sequences</taxon>
        <taxon>metagenomes</taxon>
        <taxon>ecological metagenomes</taxon>
    </lineage>
</organism>
<accession>X0TPB4</accession>
<dbReference type="EMBL" id="BARS01011909">
    <property type="protein sequence ID" value="GAF95074.1"/>
    <property type="molecule type" value="Genomic_DNA"/>
</dbReference>
<proteinExistence type="predicted"/>
<dbReference type="AlphaFoldDB" id="X0TPB4"/>
<evidence type="ECO:0000313" key="2">
    <source>
        <dbReference type="EMBL" id="GAF95074.1"/>
    </source>
</evidence>
<evidence type="ECO:0008006" key="3">
    <source>
        <dbReference type="Google" id="ProtNLM"/>
    </source>
</evidence>
<dbReference type="GO" id="GO:0005524">
    <property type="term" value="F:ATP binding"/>
    <property type="evidence" value="ECO:0007669"/>
    <property type="project" value="InterPro"/>
</dbReference>